<dbReference type="GO" id="GO:0005829">
    <property type="term" value="C:cytosol"/>
    <property type="evidence" value="ECO:0007669"/>
    <property type="project" value="TreeGrafter"/>
</dbReference>
<dbReference type="PANTHER" id="PTHR10948">
    <property type="entry name" value="TRANSPOSASE"/>
    <property type="match status" value="1"/>
</dbReference>
<dbReference type="GO" id="GO:0032196">
    <property type="term" value="P:transposition"/>
    <property type="evidence" value="ECO:0007669"/>
    <property type="project" value="TreeGrafter"/>
</dbReference>
<accession>A0A0M3T6V6</accession>
<name>A0A0M3T6V6_BIFLI</name>
<dbReference type="RefSeq" id="WP_060621343.1">
    <property type="nucleotide sequence ID" value="NZ_CP010411.1"/>
</dbReference>
<protein>
    <submittedName>
        <fullName evidence="2">Integrase, catalytic region</fullName>
    </submittedName>
</protein>
<evidence type="ECO:0000256" key="1">
    <source>
        <dbReference type="ARBA" id="ARBA00023172"/>
    </source>
</evidence>
<reference evidence="2 3" key="1">
    <citation type="submission" date="2014-12" db="EMBL/GenBank/DDBJ databases">
        <title>Complete genome sequence of Bifidobacterium longum subsp. infantis BT1.</title>
        <authorList>
            <person name="Kim J.F."/>
            <person name="Kwak M.-J."/>
        </authorList>
    </citation>
    <scope>NUCLEOTIDE SEQUENCE [LARGE SCALE GENOMIC DNA]</scope>
    <source>
        <strain evidence="2 3">BT1</strain>
    </source>
</reference>
<dbReference type="AlphaFoldDB" id="A0A0M3T6V6"/>
<dbReference type="PANTHER" id="PTHR10948:SF23">
    <property type="entry name" value="TRANSPOSASE INSI FOR INSERTION SEQUENCE ELEMENT IS30A-RELATED"/>
    <property type="match status" value="1"/>
</dbReference>
<proteinExistence type="predicted"/>
<dbReference type="InterPro" id="IPR036397">
    <property type="entry name" value="RNaseH_sf"/>
</dbReference>
<dbReference type="PATRIC" id="fig|1682.24.peg.2239"/>
<sequence length="353" mass="40629">MGQRYSHLSSEERILIEKLHCEQHPGIRRTAERIGRDKSTVSRELRRGLWFASNENGSYRPYRPKRLKTGPWTSGPFYSALAAQRKADRRRRESRKPRRMDSGPLRAWVLDSLRRGWSPELIEGRLKAQYAGDPSMRISHECLYQWIYAKPQRALDLRQYLARGRKRRTREKGRKAKGPRIPMRVPIADRPEAVGSRKGFGHFESDTVVGAAPSRRCVNTQVERRSRRLFARLVDDKSASATARAEYEIFKGMPPAARVDRTWDNGTEASLHMLVDEALGMLTYFADPYGSWQRGGNENRNGRIRRYLPKGTGFEDLAQEDLDAIVGGINDTPMKLLGYKTPNEVWDEEMAKL</sequence>
<dbReference type="Pfam" id="PF13936">
    <property type="entry name" value="HTH_38"/>
    <property type="match status" value="1"/>
</dbReference>
<dbReference type="Gene3D" id="3.30.420.10">
    <property type="entry name" value="Ribonuclease H-like superfamily/Ribonuclease H"/>
    <property type="match status" value="1"/>
</dbReference>
<dbReference type="EMBL" id="CP010411">
    <property type="protein sequence ID" value="ALE10285.1"/>
    <property type="molecule type" value="Genomic_DNA"/>
</dbReference>
<organism evidence="2 3">
    <name type="scientific">Bifidobacterium longum subsp. infantis</name>
    <dbReference type="NCBI Taxonomy" id="1682"/>
    <lineage>
        <taxon>Bacteria</taxon>
        <taxon>Bacillati</taxon>
        <taxon>Actinomycetota</taxon>
        <taxon>Actinomycetes</taxon>
        <taxon>Bifidobacteriales</taxon>
        <taxon>Bifidobacteriaceae</taxon>
        <taxon>Bifidobacterium</taxon>
    </lineage>
</organism>
<dbReference type="SUPFAM" id="SSF53098">
    <property type="entry name" value="Ribonuclease H-like"/>
    <property type="match status" value="1"/>
</dbReference>
<dbReference type="InterPro" id="IPR051917">
    <property type="entry name" value="Transposase-Integrase"/>
</dbReference>
<keyword evidence="1" id="KW-0233">DNA recombination</keyword>
<dbReference type="GO" id="GO:0004803">
    <property type="term" value="F:transposase activity"/>
    <property type="evidence" value="ECO:0007669"/>
    <property type="project" value="TreeGrafter"/>
</dbReference>
<dbReference type="GO" id="GO:0003676">
    <property type="term" value="F:nucleic acid binding"/>
    <property type="evidence" value="ECO:0007669"/>
    <property type="project" value="InterPro"/>
</dbReference>
<dbReference type="InterPro" id="IPR025246">
    <property type="entry name" value="IS30-like_HTH"/>
</dbReference>
<dbReference type="Proteomes" id="UP000067206">
    <property type="component" value="Chromosome"/>
</dbReference>
<dbReference type="PROSITE" id="PS50994">
    <property type="entry name" value="INTEGRASE"/>
    <property type="match status" value="1"/>
</dbReference>
<evidence type="ECO:0000313" key="2">
    <source>
        <dbReference type="EMBL" id="ALE10285.1"/>
    </source>
</evidence>
<dbReference type="NCBIfam" id="NF033563">
    <property type="entry name" value="transpos_IS30"/>
    <property type="match status" value="1"/>
</dbReference>
<dbReference type="GO" id="GO:0006310">
    <property type="term" value="P:DNA recombination"/>
    <property type="evidence" value="ECO:0007669"/>
    <property type="project" value="UniProtKB-KW"/>
</dbReference>
<dbReference type="InterPro" id="IPR053392">
    <property type="entry name" value="Transposase_IS30-like"/>
</dbReference>
<evidence type="ECO:0000313" key="3">
    <source>
        <dbReference type="Proteomes" id="UP000067206"/>
    </source>
</evidence>
<dbReference type="InterPro" id="IPR001584">
    <property type="entry name" value="Integrase_cat-core"/>
</dbReference>
<dbReference type="GO" id="GO:0015074">
    <property type="term" value="P:DNA integration"/>
    <property type="evidence" value="ECO:0007669"/>
    <property type="project" value="InterPro"/>
</dbReference>
<gene>
    <name evidence="2" type="ORF">RY67_2299</name>
</gene>
<dbReference type="InterPro" id="IPR012337">
    <property type="entry name" value="RNaseH-like_sf"/>
</dbReference>